<proteinExistence type="predicted"/>
<name>A0A545U604_9GAMM</name>
<dbReference type="NCBIfam" id="TIGR00254">
    <property type="entry name" value="GGDEF"/>
    <property type="match status" value="1"/>
</dbReference>
<organism evidence="5 6">
    <name type="scientific">Aliikangiella coralliicola</name>
    <dbReference type="NCBI Taxonomy" id="2592383"/>
    <lineage>
        <taxon>Bacteria</taxon>
        <taxon>Pseudomonadati</taxon>
        <taxon>Pseudomonadota</taxon>
        <taxon>Gammaproteobacteria</taxon>
        <taxon>Oceanospirillales</taxon>
        <taxon>Pleioneaceae</taxon>
        <taxon>Aliikangiella</taxon>
    </lineage>
</organism>
<comment type="caution">
    <text evidence="5">The sequence shown here is derived from an EMBL/GenBank/DDBJ whole genome shotgun (WGS) entry which is preliminary data.</text>
</comment>
<dbReference type="PANTHER" id="PTHR45138">
    <property type="entry name" value="REGULATORY COMPONENTS OF SENSORY TRANSDUCTION SYSTEM"/>
    <property type="match status" value="1"/>
</dbReference>
<evidence type="ECO:0000313" key="6">
    <source>
        <dbReference type="Proteomes" id="UP000315439"/>
    </source>
</evidence>
<comment type="catalytic activity">
    <reaction evidence="3">
        <text>2 GTP = 3',3'-c-di-GMP + 2 diphosphate</text>
        <dbReference type="Rhea" id="RHEA:24898"/>
        <dbReference type="ChEBI" id="CHEBI:33019"/>
        <dbReference type="ChEBI" id="CHEBI:37565"/>
        <dbReference type="ChEBI" id="CHEBI:58805"/>
        <dbReference type="EC" id="2.7.7.65"/>
    </reaction>
</comment>
<evidence type="ECO:0000256" key="2">
    <source>
        <dbReference type="ARBA" id="ARBA00012528"/>
    </source>
</evidence>
<keyword evidence="6" id="KW-1185">Reference proteome</keyword>
<dbReference type="GO" id="GO:0052621">
    <property type="term" value="F:diguanylate cyclase activity"/>
    <property type="evidence" value="ECO:0007669"/>
    <property type="project" value="UniProtKB-EC"/>
</dbReference>
<sequence length="400" mass="45537">MINQSILRVIKIFQGLQPSKISNSRISSPCSSIEETEILSIEEENRCLKNTLKQLIESANHNQQTQERFYALELYFLESRSYQTLIERILVDLKCKLKLAQVELFLIDRDGETQLLISEIYGKLDYDNLFYIENVQPLKLIYNDSIALTLSQKQSLINSLFEKKASISQSVALIPLYRGQQIIGSLHLGSSDHSRFHPDLASNFLQHLGSIISVCIENSLNQERYKHLSLVDLLTRAKNRRYFFQALAKEIARSSRSQSPISCLFLDIDHFKRINDSRGHLVGDRALREIAKHIQPLLRQSDILARFGGEEFTVLLPNTALEQALEIAERIRKKVADIEILDDSGKIFRVTTSIGASSWKPDKQMPSNPASIQNYLINQADKAVYQAKQTGRNQVCSISG</sequence>
<dbReference type="InterPro" id="IPR029016">
    <property type="entry name" value="GAF-like_dom_sf"/>
</dbReference>
<dbReference type="CDD" id="cd01949">
    <property type="entry name" value="GGDEF"/>
    <property type="match status" value="1"/>
</dbReference>
<dbReference type="EC" id="2.7.7.65" evidence="2"/>
<dbReference type="InterPro" id="IPR050469">
    <property type="entry name" value="Diguanylate_Cyclase"/>
</dbReference>
<dbReference type="Gene3D" id="3.30.450.40">
    <property type="match status" value="1"/>
</dbReference>
<evidence type="ECO:0000313" key="5">
    <source>
        <dbReference type="EMBL" id="TQV84905.1"/>
    </source>
</evidence>
<reference evidence="5 6" key="1">
    <citation type="submission" date="2019-07" db="EMBL/GenBank/DDBJ databases">
        <title>Draft genome for Aliikangiella sp. M105.</title>
        <authorList>
            <person name="Wang G."/>
        </authorList>
    </citation>
    <scope>NUCLEOTIDE SEQUENCE [LARGE SCALE GENOMIC DNA]</scope>
    <source>
        <strain evidence="5 6">M105</strain>
    </source>
</reference>
<evidence type="ECO:0000256" key="1">
    <source>
        <dbReference type="ARBA" id="ARBA00001946"/>
    </source>
</evidence>
<dbReference type="SUPFAM" id="SSF55073">
    <property type="entry name" value="Nucleotide cyclase"/>
    <property type="match status" value="1"/>
</dbReference>
<dbReference type="InterPro" id="IPR043128">
    <property type="entry name" value="Rev_trsase/Diguanyl_cyclase"/>
</dbReference>
<dbReference type="FunFam" id="3.30.70.270:FF:000001">
    <property type="entry name" value="Diguanylate cyclase domain protein"/>
    <property type="match status" value="1"/>
</dbReference>
<dbReference type="InterPro" id="IPR000160">
    <property type="entry name" value="GGDEF_dom"/>
</dbReference>
<dbReference type="InterPro" id="IPR029787">
    <property type="entry name" value="Nucleotide_cyclase"/>
</dbReference>
<dbReference type="Pfam" id="PF00990">
    <property type="entry name" value="GGDEF"/>
    <property type="match status" value="1"/>
</dbReference>
<dbReference type="Pfam" id="PF04340">
    <property type="entry name" value="DUF484"/>
    <property type="match status" value="1"/>
</dbReference>
<evidence type="ECO:0000259" key="4">
    <source>
        <dbReference type="PROSITE" id="PS50887"/>
    </source>
</evidence>
<dbReference type="InterPro" id="IPR007435">
    <property type="entry name" value="DUF484"/>
</dbReference>
<gene>
    <name evidence="5" type="ORF">FLL46_21145</name>
</gene>
<dbReference type="OrthoDB" id="9776960at2"/>
<feature type="domain" description="GGDEF" evidence="4">
    <location>
        <begin position="259"/>
        <end position="400"/>
    </location>
</feature>
<dbReference type="SUPFAM" id="SSF55781">
    <property type="entry name" value="GAF domain-like"/>
    <property type="match status" value="1"/>
</dbReference>
<protein>
    <recommendedName>
        <fullName evidence="2">diguanylate cyclase</fullName>
        <ecNumber evidence="2">2.7.7.65</ecNumber>
    </recommendedName>
</protein>
<evidence type="ECO:0000256" key="3">
    <source>
        <dbReference type="ARBA" id="ARBA00034247"/>
    </source>
</evidence>
<dbReference type="EMBL" id="VIKS01000013">
    <property type="protein sequence ID" value="TQV84905.1"/>
    <property type="molecule type" value="Genomic_DNA"/>
</dbReference>
<dbReference type="Gene3D" id="3.30.70.270">
    <property type="match status" value="1"/>
</dbReference>
<dbReference type="PANTHER" id="PTHR45138:SF9">
    <property type="entry name" value="DIGUANYLATE CYCLASE DGCM-RELATED"/>
    <property type="match status" value="1"/>
</dbReference>
<dbReference type="Proteomes" id="UP000315439">
    <property type="component" value="Unassembled WGS sequence"/>
</dbReference>
<dbReference type="SMART" id="SM00267">
    <property type="entry name" value="GGDEF"/>
    <property type="match status" value="1"/>
</dbReference>
<dbReference type="AlphaFoldDB" id="A0A545U604"/>
<comment type="cofactor">
    <cofactor evidence="1">
        <name>Mg(2+)</name>
        <dbReference type="ChEBI" id="CHEBI:18420"/>
    </cofactor>
</comment>
<dbReference type="PROSITE" id="PS50887">
    <property type="entry name" value="GGDEF"/>
    <property type="match status" value="1"/>
</dbReference>
<accession>A0A545U604</accession>